<dbReference type="PROSITE" id="PS50102">
    <property type="entry name" value="RRM"/>
    <property type="match status" value="1"/>
</dbReference>
<keyword evidence="11" id="KW-1185">Reference proteome</keyword>
<gene>
    <name evidence="10" type="ORF">EW146_g7695</name>
</gene>
<keyword evidence="4 6" id="KW-0694">RNA-binding</keyword>
<reference evidence="10 11" key="1">
    <citation type="submission" date="2019-02" db="EMBL/GenBank/DDBJ databases">
        <title>Genome sequencing of the rare red list fungi Bondarzewia mesenterica.</title>
        <authorList>
            <person name="Buettner E."/>
            <person name="Kellner H."/>
        </authorList>
    </citation>
    <scope>NUCLEOTIDE SEQUENCE [LARGE SCALE GENOMIC DNA]</scope>
    <source>
        <strain evidence="10 11">DSM 108281</strain>
    </source>
</reference>
<evidence type="ECO:0000256" key="3">
    <source>
        <dbReference type="ARBA" id="ARBA00022490"/>
    </source>
</evidence>
<dbReference type="PROSITE" id="PS50013">
    <property type="entry name" value="CHROMO_2"/>
    <property type="match status" value="1"/>
</dbReference>
<dbReference type="InterPro" id="IPR008111">
    <property type="entry name" value="RNA-bd_8"/>
</dbReference>
<evidence type="ECO:0000259" key="8">
    <source>
        <dbReference type="PROSITE" id="PS50013"/>
    </source>
</evidence>
<dbReference type="GO" id="GO:0003729">
    <property type="term" value="F:mRNA binding"/>
    <property type="evidence" value="ECO:0007669"/>
    <property type="project" value="InterPro"/>
</dbReference>
<dbReference type="InterPro" id="IPR000953">
    <property type="entry name" value="Chromo/chromo_shadow_dom"/>
</dbReference>
<dbReference type="Gene3D" id="2.40.50.40">
    <property type="match status" value="2"/>
</dbReference>
<dbReference type="OrthoDB" id="15688at2759"/>
<dbReference type="InterPro" id="IPR008251">
    <property type="entry name" value="Chromo_shadow_dom"/>
</dbReference>
<dbReference type="GO" id="GO:0005634">
    <property type="term" value="C:nucleus"/>
    <property type="evidence" value="ECO:0007669"/>
    <property type="project" value="UniProtKB-SubCell"/>
</dbReference>
<dbReference type="InterPro" id="IPR033744">
    <property type="entry name" value="RRM_RBM8"/>
</dbReference>
<evidence type="ECO:0000256" key="6">
    <source>
        <dbReference type="PROSITE-ProRule" id="PRU00176"/>
    </source>
</evidence>
<dbReference type="AlphaFoldDB" id="A0A4S4LK86"/>
<dbReference type="Pfam" id="PF01393">
    <property type="entry name" value="Chromo_shadow"/>
    <property type="match status" value="1"/>
</dbReference>
<dbReference type="Pfam" id="PF00385">
    <property type="entry name" value="Chromo"/>
    <property type="match status" value="1"/>
</dbReference>
<feature type="region of interest" description="Disordered" evidence="7">
    <location>
        <begin position="329"/>
        <end position="423"/>
    </location>
</feature>
<sequence>MSDDEMNIDDGASPPEEVSLGRGDAASKTLRLLRLDCPVGNEQGVSSEHTFDRVETTQARDVDTRAARSVEGWIVLVTNVHEEATEEDVMEKFAEFGEIKNLHLNLDRRTGYVKGYALVEYETMADAQAAIDGASGTTLLEQTLHCDYAFFVLPAVHCEISSWSLRLSLQFINERHLVDIQSRSRRVRKQHLEHVARLLNVRHLSQRVWSLPPLLTYWSPLTHRFKMPRVELASDSENEQEKIKQSPKSLKKQVAESNNDEGSEAEAEEEVEFEIEEILEAKHGVFPNGRIGYLVKWKGFTEEDNSWVDEHDAANAKDLIDAYWEKNKKEARAGRKSDTKSKPSASREPRKSIAKESISDDGKPSTKKRGRGGASRKSINRAETDEEGEDTRAKKRSKKTNGATTKAKKASISTEEDEKEPIVPSTMKKYKDLASWEDIVDNIETVEKSSKNLIVYFRLKRQGEHCREVSSVCNDKFPQKMIQFYEGNLRWKQSEVSDNDEGSDEA</sequence>
<proteinExistence type="predicted"/>
<dbReference type="InterPro" id="IPR016197">
    <property type="entry name" value="Chromo-like_dom_sf"/>
</dbReference>
<dbReference type="Proteomes" id="UP000310158">
    <property type="component" value="Unassembled WGS sequence"/>
</dbReference>
<dbReference type="InterPro" id="IPR023780">
    <property type="entry name" value="Chromo_domain"/>
</dbReference>
<keyword evidence="3" id="KW-0963">Cytoplasm</keyword>
<dbReference type="Pfam" id="PF00076">
    <property type="entry name" value="RRM_1"/>
    <property type="match status" value="1"/>
</dbReference>
<dbReference type="SMART" id="SM00300">
    <property type="entry name" value="ChSh"/>
    <property type="match status" value="1"/>
</dbReference>
<evidence type="ECO:0000259" key="9">
    <source>
        <dbReference type="PROSITE" id="PS50102"/>
    </source>
</evidence>
<evidence type="ECO:0000256" key="1">
    <source>
        <dbReference type="ARBA" id="ARBA00004123"/>
    </source>
</evidence>
<evidence type="ECO:0000256" key="7">
    <source>
        <dbReference type="SAM" id="MobiDB-lite"/>
    </source>
</evidence>
<keyword evidence="5" id="KW-0539">Nucleus</keyword>
<comment type="subcellular location">
    <subcellularLocation>
        <location evidence="2">Cytoplasm</location>
    </subcellularLocation>
    <subcellularLocation>
        <location evidence="1">Nucleus</location>
    </subcellularLocation>
</comment>
<comment type="caution">
    <text evidence="10">The sequence shown here is derived from an EMBL/GenBank/DDBJ whole genome shotgun (WGS) entry which is preliminary data.</text>
</comment>
<dbReference type="InterPro" id="IPR035979">
    <property type="entry name" value="RBD_domain_sf"/>
</dbReference>
<evidence type="ECO:0000256" key="4">
    <source>
        <dbReference type="ARBA" id="ARBA00022884"/>
    </source>
</evidence>
<evidence type="ECO:0008006" key="12">
    <source>
        <dbReference type="Google" id="ProtNLM"/>
    </source>
</evidence>
<dbReference type="GO" id="GO:0006338">
    <property type="term" value="P:chromatin remodeling"/>
    <property type="evidence" value="ECO:0007669"/>
    <property type="project" value="UniProtKB-ARBA"/>
</dbReference>
<dbReference type="InterPro" id="IPR012677">
    <property type="entry name" value="Nucleotide-bd_a/b_plait_sf"/>
</dbReference>
<dbReference type="PANTHER" id="PTHR45894">
    <property type="entry name" value="RNA-BINDING PROTEIN 8A"/>
    <property type="match status" value="1"/>
</dbReference>
<dbReference type="GO" id="GO:0006396">
    <property type="term" value="P:RNA processing"/>
    <property type="evidence" value="ECO:0007669"/>
    <property type="project" value="InterPro"/>
</dbReference>
<dbReference type="SUPFAM" id="SSF54160">
    <property type="entry name" value="Chromo domain-like"/>
    <property type="match status" value="2"/>
</dbReference>
<evidence type="ECO:0000256" key="2">
    <source>
        <dbReference type="ARBA" id="ARBA00004496"/>
    </source>
</evidence>
<evidence type="ECO:0000256" key="5">
    <source>
        <dbReference type="ARBA" id="ARBA00023242"/>
    </source>
</evidence>
<dbReference type="InterPro" id="IPR000504">
    <property type="entry name" value="RRM_dom"/>
</dbReference>
<name>A0A4S4LK86_9AGAM</name>
<dbReference type="CDD" id="cd12324">
    <property type="entry name" value="RRM_RBM8"/>
    <property type="match status" value="1"/>
</dbReference>
<dbReference type="SMART" id="SM00360">
    <property type="entry name" value="RRM"/>
    <property type="match status" value="1"/>
</dbReference>
<feature type="domain" description="RRM" evidence="9">
    <location>
        <begin position="73"/>
        <end position="151"/>
    </location>
</feature>
<evidence type="ECO:0000313" key="10">
    <source>
        <dbReference type="EMBL" id="THH12439.1"/>
    </source>
</evidence>
<organism evidence="10 11">
    <name type="scientific">Bondarzewia mesenterica</name>
    <dbReference type="NCBI Taxonomy" id="1095465"/>
    <lineage>
        <taxon>Eukaryota</taxon>
        <taxon>Fungi</taxon>
        <taxon>Dikarya</taxon>
        <taxon>Basidiomycota</taxon>
        <taxon>Agaricomycotina</taxon>
        <taxon>Agaricomycetes</taxon>
        <taxon>Russulales</taxon>
        <taxon>Bondarzewiaceae</taxon>
        <taxon>Bondarzewia</taxon>
    </lineage>
</organism>
<feature type="domain" description="Chromo" evidence="8">
    <location>
        <begin position="273"/>
        <end position="335"/>
    </location>
</feature>
<dbReference type="EMBL" id="SGPL01000463">
    <property type="protein sequence ID" value="THH12439.1"/>
    <property type="molecule type" value="Genomic_DNA"/>
</dbReference>
<dbReference type="SUPFAM" id="SSF54928">
    <property type="entry name" value="RNA-binding domain, RBD"/>
    <property type="match status" value="1"/>
</dbReference>
<dbReference type="GO" id="GO:0005737">
    <property type="term" value="C:cytoplasm"/>
    <property type="evidence" value="ECO:0007669"/>
    <property type="project" value="UniProtKB-SubCell"/>
</dbReference>
<dbReference type="SMART" id="SM00298">
    <property type="entry name" value="CHROMO"/>
    <property type="match status" value="1"/>
</dbReference>
<evidence type="ECO:0000313" key="11">
    <source>
        <dbReference type="Proteomes" id="UP000310158"/>
    </source>
</evidence>
<feature type="region of interest" description="Disordered" evidence="7">
    <location>
        <begin position="236"/>
        <end position="269"/>
    </location>
</feature>
<protein>
    <recommendedName>
        <fullName evidence="12">RRM domain-containing protein</fullName>
    </recommendedName>
</protein>
<accession>A0A4S4LK86</accession>
<feature type="compositionally biased region" description="Acidic residues" evidence="7">
    <location>
        <begin position="258"/>
        <end position="269"/>
    </location>
</feature>
<feature type="region of interest" description="Disordered" evidence="7">
    <location>
        <begin position="1"/>
        <end position="23"/>
    </location>
</feature>
<dbReference type="PRINTS" id="PR01738">
    <property type="entry name" value="RNABINDINGM8"/>
</dbReference>
<dbReference type="Gene3D" id="3.30.70.330">
    <property type="match status" value="1"/>
</dbReference>
<feature type="compositionally biased region" description="Basic and acidic residues" evidence="7">
    <location>
        <begin position="329"/>
        <end position="364"/>
    </location>
</feature>